<evidence type="ECO:0000256" key="3">
    <source>
        <dbReference type="ARBA" id="ARBA00022475"/>
    </source>
</evidence>
<feature type="domain" description="ABC transmembrane type-1" evidence="8">
    <location>
        <begin position="97"/>
        <end position="327"/>
    </location>
</feature>
<dbReference type="InterPro" id="IPR000515">
    <property type="entry name" value="MetI-like"/>
</dbReference>
<keyword evidence="2 7" id="KW-0813">Transport</keyword>
<evidence type="ECO:0000259" key="8">
    <source>
        <dbReference type="PROSITE" id="PS50928"/>
    </source>
</evidence>
<dbReference type="Pfam" id="PF19300">
    <property type="entry name" value="BPD_transp_1_N"/>
    <property type="match status" value="1"/>
</dbReference>
<name>A0ABV7GMK2_9RHOB</name>
<dbReference type="PANTHER" id="PTHR43163:SF6">
    <property type="entry name" value="DIPEPTIDE TRANSPORT SYSTEM PERMEASE PROTEIN DPPB-RELATED"/>
    <property type="match status" value="1"/>
</dbReference>
<dbReference type="Gene3D" id="1.10.3720.10">
    <property type="entry name" value="MetI-like"/>
    <property type="match status" value="1"/>
</dbReference>
<gene>
    <name evidence="9" type="ORF">ACFOGP_08845</name>
</gene>
<dbReference type="InterPro" id="IPR035906">
    <property type="entry name" value="MetI-like_sf"/>
</dbReference>
<accession>A0ABV7GMK2</accession>
<feature type="transmembrane region" description="Helical" evidence="7">
    <location>
        <begin position="137"/>
        <end position="159"/>
    </location>
</feature>
<dbReference type="CDD" id="cd06261">
    <property type="entry name" value="TM_PBP2"/>
    <property type="match status" value="1"/>
</dbReference>
<dbReference type="PANTHER" id="PTHR43163">
    <property type="entry name" value="DIPEPTIDE TRANSPORT SYSTEM PERMEASE PROTEIN DPPB-RELATED"/>
    <property type="match status" value="1"/>
</dbReference>
<dbReference type="PROSITE" id="PS50928">
    <property type="entry name" value="ABC_TM1"/>
    <property type="match status" value="1"/>
</dbReference>
<comment type="caution">
    <text evidence="9">The sequence shown here is derived from an EMBL/GenBank/DDBJ whole genome shotgun (WGS) entry which is preliminary data.</text>
</comment>
<reference evidence="10" key="1">
    <citation type="journal article" date="2019" name="Int. J. Syst. Evol. Microbiol.">
        <title>The Global Catalogue of Microorganisms (GCM) 10K type strain sequencing project: providing services to taxonomists for standard genome sequencing and annotation.</title>
        <authorList>
            <consortium name="The Broad Institute Genomics Platform"/>
            <consortium name="The Broad Institute Genome Sequencing Center for Infectious Disease"/>
            <person name="Wu L."/>
            <person name="Ma J."/>
        </authorList>
    </citation>
    <scope>NUCLEOTIDE SEQUENCE [LARGE SCALE GENOMIC DNA]</scope>
    <source>
        <strain evidence="10">KCTC 52366</strain>
    </source>
</reference>
<keyword evidence="6 7" id="KW-0472">Membrane</keyword>
<feature type="transmembrane region" description="Helical" evidence="7">
    <location>
        <begin position="103"/>
        <end position="125"/>
    </location>
</feature>
<dbReference type="Proteomes" id="UP001595632">
    <property type="component" value="Unassembled WGS sequence"/>
</dbReference>
<evidence type="ECO:0000256" key="6">
    <source>
        <dbReference type="ARBA" id="ARBA00023136"/>
    </source>
</evidence>
<evidence type="ECO:0000313" key="9">
    <source>
        <dbReference type="EMBL" id="MFC3142814.1"/>
    </source>
</evidence>
<keyword evidence="5 7" id="KW-1133">Transmembrane helix</keyword>
<evidence type="ECO:0000256" key="7">
    <source>
        <dbReference type="RuleBase" id="RU363032"/>
    </source>
</evidence>
<feature type="transmembrane region" description="Helical" evidence="7">
    <location>
        <begin position="204"/>
        <end position="223"/>
    </location>
</feature>
<dbReference type="Pfam" id="PF00528">
    <property type="entry name" value="BPD_transp_1"/>
    <property type="match status" value="1"/>
</dbReference>
<evidence type="ECO:0000256" key="5">
    <source>
        <dbReference type="ARBA" id="ARBA00022989"/>
    </source>
</evidence>
<feature type="transmembrane region" description="Helical" evidence="7">
    <location>
        <begin position="262"/>
        <end position="284"/>
    </location>
</feature>
<evidence type="ECO:0000256" key="4">
    <source>
        <dbReference type="ARBA" id="ARBA00022692"/>
    </source>
</evidence>
<feature type="transmembrane region" description="Helical" evidence="7">
    <location>
        <begin position="304"/>
        <end position="330"/>
    </location>
</feature>
<keyword evidence="4 7" id="KW-0812">Transmembrane</keyword>
<dbReference type="EMBL" id="JBHRTB010000010">
    <property type="protein sequence ID" value="MFC3142814.1"/>
    <property type="molecule type" value="Genomic_DNA"/>
</dbReference>
<evidence type="ECO:0000313" key="10">
    <source>
        <dbReference type="Proteomes" id="UP001595632"/>
    </source>
</evidence>
<keyword evidence="3" id="KW-1003">Cell membrane</keyword>
<feature type="transmembrane region" description="Helical" evidence="7">
    <location>
        <begin position="12"/>
        <end position="32"/>
    </location>
</feature>
<evidence type="ECO:0000256" key="2">
    <source>
        <dbReference type="ARBA" id="ARBA00022448"/>
    </source>
</evidence>
<proteinExistence type="inferred from homology"/>
<dbReference type="SUPFAM" id="SSF161098">
    <property type="entry name" value="MetI-like"/>
    <property type="match status" value="1"/>
</dbReference>
<dbReference type="RefSeq" id="WP_275633598.1">
    <property type="nucleotide sequence ID" value="NZ_JARGYD010000005.1"/>
</dbReference>
<dbReference type="InterPro" id="IPR045621">
    <property type="entry name" value="BPD_transp_1_N"/>
</dbReference>
<sequence>MSIGRMILGRFGSSLIAFIGVSIVIFGIARILPGDPARIALGPSASDEQVAALRAERHLDASIPEQYLRYVVDVLHGDFGQSLYTNRPVLQDIVDFLPRTLELAIFAAIAMILIGLPLGILGAHFRRRWPDHATRIIALLAVSTPGFVWAILLQFIFAFQLGWFPLEGSLTRGVEAPETVTGLVTFDAMIAGNWTAFFDGLHHLVLPAVALAMSGLGQTARLTRSSMGDTYRSPFIEMARAFGFSSRRIATRFAFKPSLTPILTVLGLDFAALLGNAFLIELIFSWPGISRYGVQVILRNDLDAIVGTVLVISGAFLLINLIVDLVVVAINPKLRAELAKGA</sequence>
<comment type="subcellular location">
    <subcellularLocation>
        <location evidence="1 7">Cell membrane</location>
        <topology evidence="1 7">Multi-pass membrane protein</topology>
    </subcellularLocation>
</comment>
<protein>
    <submittedName>
        <fullName evidence="9">ABC transporter permease</fullName>
    </submittedName>
</protein>
<keyword evidence="10" id="KW-1185">Reference proteome</keyword>
<organism evidence="9 10">
    <name type="scientific">Psychromarinibacter halotolerans</name>
    <dbReference type="NCBI Taxonomy" id="1775175"/>
    <lineage>
        <taxon>Bacteria</taxon>
        <taxon>Pseudomonadati</taxon>
        <taxon>Pseudomonadota</taxon>
        <taxon>Alphaproteobacteria</taxon>
        <taxon>Rhodobacterales</taxon>
        <taxon>Paracoccaceae</taxon>
        <taxon>Psychromarinibacter</taxon>
    </lineage>
</organism>
<evidence type="ECO:0000256" key="1">
    <source>
        <dbReference type="ARBA" id="ARBA00004651"/>
    </source>
</evidence>
<comment type="similarity">
    <text evidence="7">Belongs to the binding-protein-dependent transport system permease family.</text>
</comment>